<comment type="caution">
    <text evidence="2">The sequence shown here is derived from an EMBL/GenBank/DDBJ whole genome shotgun (WGS) entry which is preliminary data.</text>
</comment>
<dbReference type="SUPFAM" id="SSF56672">
    <property type="entry name" value="DNA/RNA polymerases"/>
    <property type="match status" value="1"/>
</dbReference>
<feature type="domain" description="Reverse transcriptase/retrotransposon-derived protein RNase H-like" evidence="1">
    <location>
        <begin position="2"/>
        <end position="71"/>
    </location>
</feature>
<gene>
    <name evidence="2" type="ORF">E6C27_scaffold679G00220</name>
</gene>
<dbReference type="PANTHER" id="PTHR34072:SF52">
    <property type="entry name" value="RIBONUCLEASE H"/>
    <property type="match status" value="1"/>
</dbReference>
<evidence type="ECO:0000313" key="2">
    <source>
        <dbReference type="EMBL" id="KAA0062256.1"/>
    </source>
</evidence>
<organism evidence="2 3">
    <name type="scientific">Cucumis melo var. makuwa</name>
    <name type="common">Oriental melon</name>
    <dbReference type="NCBI Taxonomy" id="1194695"/>
    <lineage>
        <taxon>Eukaryota</taxon>
        <taxon>Viridiplantae</taxon>
        <taxon>Streptophyta</taxon>
        <taxon>Embryophyta</taxon>
        <taxon>Tracheophyta</taxon>
        <taxon>Spermatophyta</taxon>
        <taxon>Magnoliopsida</taxon>
        <taxon>eudicotyledons</taxon>
        <taxon>Gunneridae</taxon>
        <taxon>Pentapetalae</taxon>
        <taxon>rosids</taxon>
        <taxon>fabids</taxon>
        <taxon>Cucurbitales</taxon>
        <taxon>Cucurbitaceae</taxon>
        <taxon>Benincaseae</taxon>
        <taxon>Cucumis</taxon>
    </lineage>
</organism>
<reference evidence="2 3" key="1">
    <citation type="submission" date="2019-08" db="EMBL/GenBank/DDBJ databases">
        <title>Draft genome sequences of two oriental melons (Cucumis melo L. var makuwa).</title>
        <authorList>
            <person name="Kwon S.-Y."/>
        </authorList>
    </citation>
    <scope>NUCLEOTIDE SEQUENCE [LARGE SCALE GENOMIC DNA]</scope>
    <source>
        <strain evidence="3">cv. SW 3</strain>
        <tissue evidence="2">Leaf</tissue>
    </source>
</reference>
<name>A0A5A7V754_CUCMM</name>
<dbReference type="OrthoDB" id="111931at2759"/>
<evidence type="ECO:0000313" key="3">
    <source>
        <dbReference type="Proteomes" id="UP000321393"/>
    </source>
</evidence>
<proteinExistence type="predicted"/>
<accession>A0A5A7V754</accession>
<protein>
    <submittedName>
        <fullName evidence="2">Pol protein</fullName>
    </submittedName>
</protein>
<dbReference type="AlphaFoldDB" id="A0A5A7V754"/>
<dbReference type="InterPro" id="IPR041577">
    <property type="entry name" value="RT_RNaseH_2"/>
</dbReference>
<sequence length="218" mass="24688">MSARVLIIPDGSRSFVIYNDASKKGLGCVLMQQGKVVAYASRQLKSREQSYPTHDLELAVVELNMRQRRWLELVKDYNCEILYHSGKANVVADVLSRKVSFSAALNTEQTPLPRDFERAEIVVSVWKLTLQLAQLSVQPTLRQRIIIAQLNDSYLRRLCILVDNVVKIELLTEAHSFPFSMHSGSEGTRIEASGFVATLKCARMEVGECFYGFHHRTV</sequence>
<evidence type="ECO:0000259" key="1">
    <source>
        <dbReference type="Pfam" id="PF17919"/>
    </source>
</evidence>
<dbReference type="EMBL" id="SSTE01004649">
    <property type="protein sequence ID" value="KAA0062256.1"/>
    <property type="molecule type" value="Genomic_DNA"/>
</dbReference>
<dbReference type="Proteomes" id="UP000321393">
    <property type="component" value="Unassembled WGS sequence"/>
</dbReference>
<dbReference type="PANTHER" id="PTHR34072">
    <property type="entry name" value="ENZYMATIC POLYPROTEIN-RELATED"/>
    <property type="match status" value="1"/>
</dbReference>
<dbReference type="Pfam" id="PF17919">
    <property type="entry name" value="RT_RNaseH_2"/>
    <property type="match status" value="1"/>
</dbReference>
<dbReference type="InterPro" id="IPR043502">
    <property type="entry name" value="DNA/RNA_pol_sf"/>
</dbReference>